<evidence type="ECO:0000259" key="5">
    <source>
        <dbReference type="PROSITE" id="PS01124"/>
    </source>
</evidence>
<accession>A0A5P1RDQ2</accession>
<keyword evidence="4" id="KW-0804">Transcription</keyword>
<dbReference type="SMART" id="SM00342">
    <property type="entry name" value="HTH_ARAC"/>
    <property type="match status" value="1"/>
</dbReference>
<dbReference type="PROSITE" id="PS01124">
    <property type="entry name" value="HTH_ARAC_FAMILY_2"/>
    <property type="match status" value="1"/>
</dbReference>
<keyword evidence="2" id="KW-0238">DNA-binding</keyword>
<dbReference type="InterPro" id="IPR003313">
    <property type="entry name" value="AraC-bd"/>
</dbReference>
<dbReference type="InterPro" id="IPR018060">
    <property type="entry name" value="HTH_AraC"/>
</dbReference>
<evidence type="ECO:0000256" key="4">
    <source>
        <dbReference type="ARBA" id="ARBA00023163"/>
    </source>
</evidence>
<dbReference type="InterPro" id="IPR009057">
    <property type="entry name" value="Homeodomain-like_sf"/>
</dbReference>
<dbReference type="InterPro" id="IPR037923">
    <property type="entry name" value="HTH-like"/>
</dbReference>
<evidence type="ECO:0000313" key="7">
    <source>
        <dbReference type="Proteomes" id="UP000324760"/>
    </source>
</evidence>
<dbReference type="PRINTS" id="PR00032">
    <property type="entry name" value="HTHARAC"/>
</dbReference>
<evidence type="ECO:0000256" key="1">
    <source>
        <dbReference type="ARBA" id="ARBA00023015"/>
    </source>
</evidence>
<dbReference type="InterPro" id="IPR050204">
    <property type="entry name" value="AraC_XylS_family_regulators"/>
</dbReference>
<dbReference type="RefSeq" id="WP_138987894.1">
    <property type="nucleotide sequence ID" value="NZ_CP043869.1"/>
</dbReference>
<dbReference type="SUPFAM" id="SSF51215">
    <property type="entry name" value="Regulatory protein AraC"/>
    <property type="match status" value="1"/>
</dbReference>
<name>A0A5P1RDQ2_9GAMM</name>
<dbReference type="AlphaFoldDB" id="A0A5P1RDQ2"/>
<dbReference type="EMBL" id="CP043869">
    <property type="protein sequence ID" value="QEQ97779.1"/>
    <property type="molecule type" value="Genomic_DNA"/>
</dbReference>
<dbReference type="Pfam" id="PF02311">
    <property type="entry name" value="AraC_binding"/>
    <property type="match status" value="1"/>
</dbReference>
<dbReference type="GO" id="GO:0003700">
    <property type="term" value="F:DNA-binding transcription factor activity"/>
    <property type="evidence" value="ECO:0007669"/>
    <property type="project" value="InterPro"/>
</dbReference>
<dbReference type="GO" id="GO:0043565">
    <property type="term" value="F:sequence-specific DNA binding"/>
    <property type="evidence" value="ECO:0007669"/>
    <property type="project" value="InterPro"/>
</dbReference>
<dbReference type="PANTHER" id="PTHR46796:SF2">
    <property type="entry name" value="TRANSCRIPTIONAL REGULATORY PROTEIN"/>
    <property type="match status" value="1"/>
</dbReference>
<sequence>MERRSQFFKRSDVLPSVEIRKAKQSTACYDTHSHDEFSFGVIDQGIATYRYLKETYITRAGDTVLINPNDAHACNPRAGQWSYRMLFVDTAWVKGVQQEMTELSVGDYLPFQIRLSRDKAFYARFNRLYMSLLGDNPLEAETLLIEYLSHLFSANHLETVAQDQPALEQVEALINDRLGDNLTLSDFAEQSGLSRYHLVRSFKQKYGLSPHAYQLDTRIRRARKMLQQGDSLVEVAGRLGFADQSHFQRHFKKRLAVTPKQYQSFFIN</sequence>
<gene>
    <name evidence="6" type="ORF">F0U83_14200</name>
</gene>
<feature type="domain" description="HTH araC/xylS-type" evidence="5">
    <location>
        <begin position="168"/>
        <end position="265"/>
    </location>
</feature>
<dbReference type="Proteomes" id="UP000324760">
    <property type="component" value="Chromosome"/>
</dbReference>
<organism evidence="6 7">
    <name type="scientific">Neptunomonas concharum</name>
    <dbReference type="NCBI Taxonomy" id="1031538"/>
    <lineage>
        <taxon>Bacteria</taxon>
        <taxon>Pseudomonadati</taxon>
        <taxon>Pseudomonadota</taxon>
        <taxon>Gammaproteobacteria</taxon>
        <taxon>Oceanospirillales</taxon>
        <taxon>Oceanospirillaceae</taxon>
        <taxon>Neptunomonas</taxon>
    </lineage>
</organism>
<dbReference type="PANTHER" id="PTHR46796">
    <property type="entry name" value="HTH-TYPE TRANSCRIPTIONAL ACTIVATOR RHAS-RELATED"/>
    <property type="match status" value="1"/>
</dbReference>
<keyword evidence="7" id="KW-1185">Reference proteome</keyword>
<dbReference type="Pfam" id="PF12833">
    <property type="entry name" value="HTH_18"/>
    <property type="match status" value="1"/>
</dbReference>
<evidence type="ECO:0000256" key="2">
    <source>
        <dbReference type="ARBA" id="ARBA00023125"/>
    </source>
</evidence>
<dbReference type="KEGG" id="ncu:F0U83_14200"/>
<dbReference type="OrthoDB" id="9809338at2"/>
<keyword evidence="1" id="KW-0805">Transcription regulation</keyword>
<reference evidence="6 7" key="1">
    <citation type="journal article" date="2019" name="Biochem. Eng. J.">
        <title>Metabolic engineering of the marine bacteria Neptunomonas concharum for the production of acetoin and meso-2,3-butanediol from acetate.</title>
        <authorList>
            <person name="Li W."/>
            <person name="Pu N."/>
            <person name="Liu C.-X."/>
            <person name="Yuan Q.-P."/>
            <person name="Li Z.-J."/>
        </authorList>
    </citation>
    <scope>NUCLEOTIDE SEQUENCE [LARGE SCALE GENOMIC DNA]</scope>
    <source>
        <strain evidence="6 7">JCM17730</strain>
    </source>
</reference>
<protein>
    <submittedName>
        <fullName evidence="6">AraC family transcriptional regulator</fullName>
    </submittedName>
</protein>
<proteinExistence type="predicted"/>
<dbReference type="Gene3D" id="1.10.10.60">
    <property type="entry name" value="Homeodomain-like"/>
    <property type="match status" value="1"/>
</dbReference>
<evidence type="ECO:0000313" key="6">
    <source>
        <dbReference type="EMBL" id="QEQ97779.1"/>
    </source>
</evidence>
<dbReference type="SUPFAM" id="SSF46689">
    <property type="entry name" value="Homeodomain-like"/>
    <property type="match status" value="2"/>
</dbReference>
<dbReference type="InterPro" id="IPR020449">
    <property type="entry name" value="Tscrpt_reg_AraC-type_HTH"/>
</dbReference>
<keyword evidence="3" id="KW-0010">Activator</keyword>
<evidence type="ECO:0000256" key="3">
    <source>
        <dbReference type="ARBA" id="ARBA00023159"/>
    </source>
</evidence>